<proteinExistence type="predicted"/>
<organism evidence="1 2">
    <name type="scientific">Hyalomma asiaticum</name>
    <name type="common">Tick</name>
    <dbReference type="NCBI Taxonomy" id="266040"/>
    <lineage>
        <taxon>Eukaryota</taxon>
        <taxon>Metazoa</taxon>
        <taxon>Ecdysozoa</taxon>
        <taxon>Arthropoda</taxon>
        <taxon>Chelicerata</taxon>
        <taxon>Arachnida</taxon>
        <taxon>Acari</taxon>
        <taxon>Parasitiformes</taxon>
        <taxon>Ixodida</taxon>
        <taxon>Ixodoidea</taxon>
        <taxon>Ixodidae</taxon>
        <taxon>Hyalomminae</taxon>
        <taxon>Hyalomma</taxon>
    </lineage>
</organism>
<dbReference type="Proteomes" id="UP000821845">
    <property type="component" value="Chromosome 10"/>
</dbReference>
<keyword evidence="2" id="KW-1185">Reference proteome</keyword>
<evidence type="ECO:0000313" key="2">
    <source>
        <dbReference type="Proteomes" id="UP000821845"/>
    </source>
</evidence>
<sequence>MCNRRGAATTTAQDFQKTGGSRERRCRLLPGDKGEKRRFVQYIAQPRPREKGPPMVRQASPLEEPLAAAAAAQQCKATGPPSNRLVSSVPDSPRSQAPAKAATPKESRPKRSADGVDRKVWDVKQGALYHHQPQQRRAKINAEKEGEEEERGFAPKAKTGRKGRRSVAVVCCCCCCCVPSASFAVAQKLAQREDDKRSR</sequence>
<name>A0ACB7T7X7_HYAAI</name>
<accession>A0ACB7T7X7</accession>
<protein>
    <submittedName>
        <fullName evidence="1">Uncharacterized protein</fullName>
    </submittedName>
</protein>
<dbReference type="EMBL" id="CM023490">
    <property type="protein sequence ID" value="KAH6942356.1"/>
    <property type="molecule type" value="Genomic_DNA"/>
</dbReference>
<gene>
    <name evidence="1" type="ORF">HPB50_003976</name>
</gene>
<evidence type="ECO:0000313" key="1">
    <source>
        <dbReference type="EMBL" id="KAH6942356.1"/>
    </source>
</evidence>
<comment type="caution">
    <text evidence="1">The sequence shown here is derived from an EMBL/GenBank/DDBJ whole genome shotgun (WGS) entry which is preliminary data.</text>
</comment>
<reference evidence="1" key="1">
    <citation type="submission" date="2020-05" db="EMBL/GenBank/DDBJ databases">
        <title>Large-scale comparative analyses of tick genomes elucidate their genetic diversity and vector capacities.</title>
        <authorList>
            <person name="Jia N."/>
            <person name="Wang J."/>
            <person name="Shi W."/>
            <person name="Du L."/>
            <person name="Sun Y."/>
            <person name="Zhan W."/>
            <person name="Jiang J."/>
            <person name="Wang Q."/>
            <person name="Zhang B."/>
            <person name="Ji P."/>
            <person name="Sakyi L.B."/>
            <person name="Cui X."/>
            <person name="Yuan T."/>
            <person name="Jiang B."/>
            <person name="Yang W."/>
            <person name="Lam T.T.-Y."/>
            <person name="Chang Q."/>
            <person name="Ding S."/>
            <person name="Wang X."/>
            <person name="Zhu J."/>
            <person name="Ruan X."/>
            <person name="Zhao L."/>
            <person name="Wei J."/>
            <person name="Que T."/>
            <person name="Du C."/>
            <person name="Cheng J."/>
            <person name="Dai P."/>
            <person name="Han X."/>
            <person name="Huang E."/>
            <person name="Gao Y."/>
            <person name="Liu J."/>
            <person name="Shao H."/>
            <person name="Ye R."/>
            <person name="Li L."/>
            <person name="Wei W."/>
            <person name="Wang X."/>
            <person name="Wang C."/>
            <person name="Yang T."/>
            <person name="Huo Q."/>
            <person name="Li W."/>
            <person name="Guo W."/>
            <person name="Chen H."/>
            <person name="Zhou L."/>
            <person name="Ni X."/>
            <person name="Tian J."/>
            <person name="Zhou Y."/>
            <person name="Sheng Y."/>
            <person name="Liu T."/>
            <person name="Pan Y."/>
            <person name="Xia L."/>
            <person name="Li J."/>
            <person name="Zhao F."/>
            <person name="Cao W."/>
        </authorList>
    </citation>
    <scope>NUCLEOTIDE SEQUENCE</scope>
    <source>
        <strain evidence="1">Hyas-2018</strain>
    </source>
</reference>